<protein>
    <submittedName>
        <fullName evidence="4">Dihydroxyacetone kinase subunit L</fullName>
    </submittedName>
</protein>
<dbReference type="GO" id="GO:0019563">
    <property type="term" value="P:glycerol catabolic process"/>
    <property type="evidence" value="ECO:0007669"/>
    <property type="project" value="TreeGrafter"/>
</dbReference>
<dbReference type="PANTHER" id="PTHR28629">
    <property type="entry name" value="TRIOKINASE/FMN CYCLASE"/>
    <property type="match status" value="1"/>
</dbReference>
<evidence type="ECO:0000313" key="5">
    <source>
        <dbReference type="Proteomes" id="UP000233293"/>
    </source>
</evidence>
<name>A0A2N3PTZ8_9PROT</name>
<evidence type="ECO:0000256" key="2">
    <source>
        <dbReference type="ARBA" id="ARBA00022777"/>
    </source>
</evidence>
<reference evidence="5" key="1">
    <citation type="submission" date="2017-12" db="EMBL/GenBank/DDBJ databases">
        <title>Draft genome sequence of Telmatospirillum siberiense 26-4b1T, an acidotolerant peatland alphaproteobacterium potentially involved in sulfur cycling.</title>
        <authorList>
            <person name="Hausmann B."/>
            <person name="Pjevac P."/>
            <person name="Schreck K."/>
            <person name="Herbold C.W."/>
            <person name="Daims H."/>
            <person name="Wagner M."/>
            <person name="Pester M."/>
            <person name="Loy A."/>
        </authorList>
    </citation>
    <scope>NUCLEOTIDE SEQUENCE [LARGE SCALE GENOMIC DNA]</scope>
    <source>
        <strain evidence="5">26-4b1</strain>
    </source>
</reference>
<dbReference type="Pfam" id="PF02734">
    <property type="entry name" value="Dak2"/>
    <property type="match status" value="1"/>
</dbReference>
<dbReference type="InterPro" id="IPR036117">
    <property type="entry name" value="DhaL_dom_sf"/>
</dbReference>
<keyword evidence="2 4" id="KW-0418">Kinase</keyword>
<feature type="domain" description="DhaL" evidence="3">
    <location>
        <begin position="7"/>
        <end position="205"/>
    </location>
</feature>
<dbReference type="NCBIfam" id="TIGR02365">
    <property type="entry name" value="dha_L_ycgS"/>
    <property type="match status" value="1"/>
</dbReference>
<dbReference type="InterPro" id="IPR050861">
    <property type="entry name" value="Dihydroxyacetone_Kinase"/>
</dbReference>
<dbReference type="SMART" id="SM01120">
    <property type="entry name" value="Dak2"/>
    <property type="match status" value="1"/>
</dbReference>
<dbReference type="GO" id="GO:0005829">
    <property type="term" value="C:cytosol"/>
    <property type="evidence" value="ECO:0007669"/>
    <property type="project" value="TreeGrafter"/>
</dbReference>
<dbReference type="AlphaFoldDB" id="A0A2N3PTZ8"/>
<evidence type="ECO:0000313" key="4">
    <source>
        <dbReference type="EMBL" id="PKU23879.1"/>
    </source>
</evidence>
<dbReference type="SUPFAM" id="SSF101473">
    <property type="entry name" value="DhaL-like"/>
    <property type="match status" value="1"/>
</dbReference>
<organism evidence="4 5">
    <name type="scientific">Telmatospirillum siberiense</name>
    <dbReference type="NCBI Taxonomy" id="382514"/>
    <lineage>
        <taxon>Bacteria</taxon>
        <taxon>Pseudomonadati</taxon>
        <taxon>Pseudomonadota</taxon>
        <taxon>Alphaproteobacteria</taxon>
        <taxon>Rhodospirillales</taxon>
        <taxon>Rhodospirillaceae</taxon>
        <taxon>Telmatospirillum</taxon>
    </lineage>
</organism>
<dbReference type="FunFam" id="1.25.40.340:FF:000002">
    <property type="entry name" value="Dihydroxyacetone kinase, L subunit"/>
    <property type="match status" value="1"/>
</dbReference>
<proteinExistence type="predicted"/>
<dbReference type="InterPro" id="IPR012737">
    <property type="entry name" value="DhaK_L_YcgS"/>
</dbReference>
<dbReference type="EMBL" id="PIUM01000016">
    <property type="protein sequence ID" value="PKU23879.1"/>
    <property type="molecule type" value="Genomic_DNA"/>
</dbReference>
<sequence length="209" mass="21263">MQELTQAEMRVWIWEAAAVIDKNSALLCDLDAAIGDGDHGANMTRGFAAVLKKLEGGAVAGDLGAFFKTIGMTLLSTVGGAAGPLYGGFFLELGKQSAGRTSLDGPSLAVLIEAGLADIKRRGKAEPGDKTMVDALVPAVEAMKAAGGDLAAVTRAGAEAARLAATNTAPLQARKGRASYLGERSIGHQDPGANSAALLLESLARICSA</sequence>
<evidence type="ECO:0000259" key="3">
    <source>
        <dbReference type="PROSITE" id="PS51480"/>
    </source>
</evidence>
<evidence type="ECO:0000256" key="1">
    <source>
        <dbReference type="ARBA" id="ARBA00022679"/>
    </source>
</evidence>
<dbReference type="GO" id="GO:0004371">
    <property type="term" value="F:glycerone kinase activity"/>
    <property type="evidence" value="ECO:0007669"/>
    <property type="project" value="InterPro"/>
</dbReference>
<dbReference type="Proteomes" id="UP000233293">
    <property type="component" value="Unassembled WGS sequence"/>
</dbReference>
<dbReference type="PANTHER" id="PTHR28629:SF4">
    <property type="entry name" value="TRIOKINASE_FMN CYCLASE"/>
    <property type="match status" value="1"/>
</dbReference>
<dbReference type="Gene3D" id="1.25.40.340">
    <property type="match status" value="1"/>
</dbReference>
<keyword evidence="5" id="KW-1185">Reference proteome</keyword>
<gene>
    <name evidence="4" type="primary">dhaL</name>
    <name evidence="4" type="ORF">CWS72_14470</name>
</gene>
<keyword evidence="1" id="KW-0808">Transferase</keyword>
<dbReference type="OrthoDB" id="9800291at2"/>
<comment type="caution">
    <text evidence="4">The sequence shown here is derived from an EMBL/GenBank/DDBJ whole genome shotgun (WGS) entry which is preliminary data.</text>
</comment>
<dbReference type="RefSeq" id="WP_101251335.1">
    <property type="nucleotide sequence ID" value="NZ_PIUM01000016.1"/>
</dbReference>
<dbReference type="InterPro" id="IPR004007">
    <property type="entry name" value="DhaL_dom"/>
</dbReference>
<accession>A0A2N3PTZ8</accession>
<dbReference type="PROSITE" id="PS51480">
    <property type="entry name" value="DHAL"/>
    <property type="match status" value="1"/>
</dbReference>